<dbReference type="Proteomes" id="UP000076079">
    <property type="component" value="Chromosome"/>
</dbReference>
<feature type="signal peptide" evidence="1">
    <location>
        <begin position="1"/>
        <end position="26"/>
    </location>
</feature>
<dbReference type="SUPFAM" id="SSF48239">
    <property type="entry name" value="Terpenoid cyclases/Protein prenyltransferases"/>
    <property type="match status" value="1"/>
</dbReference>
<feature type="chain" id="PRO_5007511811" evidence="1">
    <location>
        <begin position="27"/>
        <end position="370"/>
    </location>
</feature>
<protein>
    <submittedName>
        <fullName evidence="2">Uncharacterized protein</fullName>
    </submittedName>
</protein>
<dbReference type="KEGG" id="abac:LuPra_04105"/>
<dbReference type="AlphaFoldDB" id="A0A143PQH0"/>
<evidence type="ECO:0000313" key="3">
    <source>
        <dbReference type="Proteomes" id="UP000076079"/>
    </source>
</evidence>
<organism evidence="2 3">
    <name type="scientific">Luteitalea pratensis</name>
    <dbReference type="NCBI Taxonomy" id="1855912"/>
    <lineage>
        <taxon>Bacteria</taxon>
        <taxon>Pseudomonadati</taxon>
        <taxon>Acidobacteriota</taxon>
        <taxon>Vicinamibacteria</taxon>
        <taxon>Vicinamibacterales</taxon>
        <taxon>Vicinamibacteraceae</taxon>
        <taxon>Luteitalea</taxon>
    </lineage>
</organism>
<name>A0A143PQH0_LUTPR</name>
<keyword evidence="1" id="KW-0732">Signal</keyword>
<keyword evidence="3" id="KW-1185">Reference proteome</keyword>
<reference evidence="2 3" key="1">
    <citation type="journal article" date="2016" name="Genome Announc.">
        <title>First Complete Genome Sequence of a Subdivision 6 Acidobacterium Strain.</title>
        <authorList>
            <person name="Huang S."/>
            <person name="Vieira S."/>
            <person name="Bunk B."/>
            <person name="Riedel T."/>
            <person name="Sproer C."/>
            <person name="Overmann J."/>
        </authorList>
    </citation>
    <scope>NUCLEOTIDE SEQUENCE [LARGE SCALE GENOMIC DNA]</scope>
    <source>
        <strain evidence="3">DSM 100886 HEG_-6_39</strain>
    </source>
</reference>
<gene>
    <name evidence="2" type="ORF">LuPra_04105</name>
</gene>
<dbReference type="EMBL" id="CP015136">
    <property type="protein sequence ID" value="AMY10862.1"/>
    <property type="molecule type" value="Genomic_DNA"/>
</dbReference>
<sequence precursor="true">MSATHRTGTLAAALLVAIVAAGVTHAASEPDARPFNAKAAAAYLDARAEAWSTWSNAQRDRGTFCMSCHTTLPYALARPELRGRIGETQPSAAEEKILGNLLTRARNWREVEPLYPDQTRGIPKTSESRAIEAVMNAVVLSRRDARSGGRSDDTRTALDVMWSLQMKTGPNSGAWTWLNFNYEPWESPNSPYFGASMAAIAVGLAPEGYATSPAIQDRMEALRGYLRRQHGTVSLLNQLMGLWASGTVHDLLAVEQRNATIAAAFSMQQADGGWSTSSLGTYQRVDKTANDTKSDGYGTALACLALQAAGVQDPRVTKGLDWLRRNQDGATGRWTATSLNKQRDPASEPGKFMDDAATAYAVLALTIDKR</sequence>
<dbReference type="RefSeq" id="WP_157899476.1">
    <property type="nucleotide sequence ID" value="NZ_CP015136.1"/>
</dbReference>
<proteinExistence type="predicted"/>
<reference evidence="3" key="2">
    <citation type="submission" date="2016-04" db="EMBL/GenBank/DDBJ databases">
        <title>First Complete Genome Sequence of a Subdivision 6 Acidobacterium.</title>
        <authorList>
            <person name="Huang S."/>
            <person name="Vieira S."/>
            <person name="Bunk B."/>
            <person name="Riedel T."/>
            <person name="Sproeer C."/>
            <person name="Overmann J."/>
        </authorList>
    </citation>
    <scope>NUCLEOTIDE SEQUENCE [LARGE SCALE GENOMIC DNA]</scope>
    <source>
        <strain evidence="3">DSM 100886 HEG_-6_39</strain>
    </source>
</reference>
<accession>A0A143PQH0</accession>
<dbReference type="Gene3D" id="1.50.10.20">
    <property type="match status" value="1"/>
</dbReference>
<dbReference type="InterPro" id="IPR008930">
    <property type="entry name" value="Terpenoid_cyclase/PrenylTrfase"/>
</dbReference>
<dbReference type="STRING" id="1855912.LuPra_04105"/>
<evidence type="ECO:0000313" key="2">
    <source>
        <dbReference type="EMBL" id="AMY10862.1"/>
    </source>
</evidence>
<dbReference type="OrthoDB" id="108680at2"/>
<evidence type="ECO:0000256" key="1">
    <source>
        <dbReference type="SAM" id="SignalP"/>
    </source>
</evidence>